<dbReference type="GO" id="GO:0006430">
    <property type="term" value="P:lysyl-tRNA aminoacylation"/>
    <property type="evidence" value="ECO:0007669"/>
    <property type="project" value="UniProtKB-UniRule"/>
</dbReference>
<dbReference type="FunFam" id="2.40.50.140:FF:000024">
    <property type="entry name" value="Lysine--tRNA ligase"/>
    <property type="match status" value="1"/>
</dbReference>
<keyword evidence="3 9" id="KW-0479">Metal-binding</keyword>
<dbReference type="SUPFAM" id="SSF50249">
    <property type="entry name" value="Nucleic acid-binding proteins"/>
    <property type="match status" value="1"/>
</dbReference>
<dbReference type="InterPro" id="IPR004364">
    <property type="entry name" value="Aa-tRNA-synt_II"/>
</dbReference>
<keyword evidence="6 9" id="KW-0648">Protein biosynthesis</keyword>
<dbReference type="InterPro" id="IPR018149">
    <property type="entry name" value="Lys-tRNA-synth_II_C"/>
</dbReference>
<dbReference type="PANTHER" id="PTHR42918">
    <property type="entry name" value="LYSYL-TRNA SYNTHETASE"/>
    <property type="match status" value="1"/>
</dbReference>
<keyword evidence="9" id="KW-0963">Cytoplasm</keyword>
<evidence type="ECO:0000256" key="1">
    <source>
        <dbReference type="ARBA" id="ARBA00008226"/>
    </source>
</evidence>
<evidence type="ECO:0000256" key="9">
    <source>
        <dbReference type="HAMAP-Rule" id="MF_00252"/>
    </source>
</evidence>
<comment type="cofactor">
    <cofactor evidence="9 10">
        <name>Mg(2+)</name>
        <dbReference type="ChEBI" id="CHEBI:18420"/>
    </cofactor>
    <text evidence="9 10">Binds 3 Mg(2+) ions per subunit.</text>
</comment>
<comment type="subunit">
    <text evidence="9">Homodimer.</text>
</comment>
<dbReference type="PANTHER" id="PTHR42918:SF15">
    <property type="entry name" value="LYSINE--TRNA LIGASE, CHLOROPLASTIC_MITOCHONDRIAL"/>
    <property type="match status" value="1"/>
</dbReference>
<dbReference type="CDD" id="cd00775">
    <property type="entry name" value="LysRS_core"/>
    <property type="match status" value="1"/>
</dbReference>
<evidence type="ECO:0000256" key="6">
    <source>
        <dbReference type="ARBA" id="ARBA00022917"/>
    </source>
</evidence>
<dbReference type="Pfam" id="PF01336">
    <property type="entry name" value="tRNA_anti-codon"/>
    <property type="match status" value="1"/>
</dbReference>
<feature type="binding site" evidence="9">
    <location>
        <position position="423"/>
    </location>
    <ligand>
        <name>Mg(2+)</name>
        <dbReference type="ChEBI" id="CHEBI:18420"/>
        <label>1</label>
    </ligand>
</feature>
<evidence type="ECO:0000256" key="8">
    <source>
        <dbReference type="ARBA" id="ARBA00048573"/>
    </source>
</evidence>
<feature type="binding site" evidence="9">
    <location>
        <position position="416"/>
    </location>
    <ligand>
        <name>Mg(2+)</name>
        <dbReference type="ChEBI" id="CHEBI:18420"/>
        <label>1</label>
    </ligand>
</feature>
<evidence type="ECO:0000259" key="11">
    <source>
        <dbReference type="PROSITE" id="PS50862"/>
    </source>
</evidence>
<evidence type="ECO:0000256" key="2">
    <source>
        <dbReference type="ARBA" id="ARBA00022598"/>
    </source>
</evidence>
<comment type="catalytic activity">
    <reaction evidence="8 9 10">
        <text>tRNA(Lys) + L-lysine + ATP = L-lysyl-tRNA(Lys) + AMP + diphosphate</text>
        <dbReference type="Rhea" id="RHEA:20792"/>
        <dbReference type="Rhea" id="RHEA-COMP:9696"/>
        <dbReference type="Rhea" id="RHEA-COMP:9697"/>
        <dbReference type="ChEBI" id="CHEBI:30616"/>
        <dbReference type="ChEBI" id="CHEBI:32551"/>
        <dbReference type="ChEBI" id="CHEBI:33019"/>
        <dbReference type="ChEBI" id="CHEBI:78442"/>
        <dbReference type="ChEBI" id="CHEBI:78529"/>
        <dbReference type="ChEBI" id="CHEBI:456215"/>
        <dbReference type="EC" id="6.1.1.6"/>
    </reaction>
</comment>
<feature type="binding site" evidence="9">
    <location>
        <position position="423"/>
    </location>
    <ligand>
        <name>Mg(2+)</name>
        <dbReference type="ChEBI" id="CHEBI:18420"/>
        <label>2</label>
    </ligand>
</feature>
<dbReference type="PROSITE" id="PS50862">
    <property type="entry name" value="AA_TRNA_LIGASE_II"/>
    <property type="match status" value="1"/>
</dbReference>
<dbReference type="InterPro" id="IPR012340">
    <property type="entry name" value="NA-bd_OB-fold"/>
</dbReference>
<dbReference type="InterPro" id="IPR002313">
    <property type="entry name" value="Lys-tRNA-ligase_II"/>
</dbReference>
<dbReference type="KEGG" id="abat:CFX1CAM_0307"/>
<organism evidence="12 13">
    <name type="scientific">Candidatus Brevifilum fermentans</name>
    <dbReference type="NCBI Taxonomy" id="1986204"/>
    <lineage>
        <taxon>Bacteria</taxon>
        <taxon>Bacillati</taxon>
        <taxon>Chloroflexota</taxon>
        <taxon>Anaerolineae</taxon>
        <taxon>Anaerolineales</taxon>
        <taxon>Anaerolineaceae</taxon>
        <taxon>Candidatus Brevifilum</taxon>
    </lineage>
</organism>
<dbReference type="CDD" id="cd04322">
    <property type="entry name" value="LysRS_N"/>
    <property type="match status" value="1"/>
</dbReference>
<dbReference type="Gene3D" id="3.30.930.10">
    <property type="entry name" value="Bira Bifunctional Protein, Domain 2"/>
    <property type="match status" value="1"/>
</dbReference>
<dbReference type="AlphaFoldDB" id="A0A1Y6K142"/>
<dbReference type="InterPro" id="IPR004365">
    <property type="entry name" value="NA-bd_OB_tRNA"/>
</dbReference>
<evidence type="ECO:0000256" key="3">
    <source>
        <dbReference type="ARBA" id="ARBA00022723"/>
    </source>
</evidence>
<dbReference type="GO" id="GO:0000287">
    <property type="term" value="F:magnesium ion binding"/>
    <property type="evidence" value="ECO:0007669"/>
    <property type="project" value="UniProtKB-UniRule"/>
</dbReference>
<accession>A0A1Y6K142</accession>
<dbReference type="GO" id="GO:0005829">
    <property type="term" value="C:cytosol"/>
    <property type="evidence" value="ECO:0007669"/>
    <property type="project" value="TreeGrafter"/>
</dbReference>
<dbReference type="OrthoDB" id="9802326at2"/>
<evidence type="ECO:0000256" key="4">
    <source>
        <dbReference type="ARBA" id="ARBA00022741"/>
    </source>
</evidence>
<dbReference type="Proteomes" id="UP000195514">
    <property type="component" value="Chromosome I"/>
</dbReference>
<dbReference type="InterPro" id="IPR045864">
    <property type="entry name" value="aa-tRNA-synth_II/BPL/LPL"/>
</dbReference>
<dbReference type="RefSeq" id="WP_087861313.1">
    <property type="nucleotide sequence ID" value="NZ_LT859958.1"/>
</dbReference>
<dbReference type="Pfam" id="PF00152">
    <property type="entry name" value="tRNA-synt_2"/>
    <property type="match status" value="1"/>
</dbReference>
<dbReference type="Gene3D" id="2.40.50.140">
    <property type="entry name" value="Nucleic acid-binding proteins"/>
    <property type="match status" value="1"/>
</dbReference>
<dbReference type="PRINTS" id="PR00982">
    <property type="entry name" value="TRNASYNTHLYS"/>
</dbReference>
<keyword evidence="13" id="KW-1185">Reference proteome</keyword>
<comment type="subcellular location">
    <subcellularLocation>
        <location evidence="9">Cytoplasm</location>
    </subcellularLocation>
</comment>
<dbReference type="GO" id="GO:0000049">
    <property type="term" value="F:tRNA binding"/>
    <property type="evidence" value="ECO:0007669"/>
    <property type="project" value="TreeGrafter"/>
</dbReference>
<comment type="similarity">
    <text evidence="1 9">Belongs to the class-II aminoacyl-tRNA synthetase family.</text>
</comment>
<evidence type="ECO:0000313" key="12">
    <source>
        <dbReference type="EMBL" id="SMX53373.1"/>
    </source>
</evidence>
<keyword evidence="2 9" id="KW-0436">Ligase</keyword>
<proteinExistence type="inferred from homology"/>
<evidence type="ECO:0000256" key="5">
    <source>
        <dbReference type="ARBA" id="ARBA00022840"/>
    </source>
</evidence>
<dbReference type="GO" id="GO:0005524">
    <property type="term" value="F:ATP binding"/>
    <property type="evidence" value="ECO:0007669"/>
    <property type="project" value="UniProtKB-UniRule"/>
</dbReference>
<evidence type="ECO:0000256" key="7">
    <source>
        <dbReference type="ARBA" id="ARBA00023146"/>
    </source>
</evidence>
<dbReference type="NCBIfam" id="TIGR00499">
    <property type="entry name" value="lysS_bact"/>
    <property type="match status" value="1"/>
</dbReference>
<keyword evidence="7 9" id="KW-0030">Aminoacyl-tRNA synthetase</keyword>
<reference evidence="13" key="1">
    <citation type="submission" date="2017-05" db="EMBL/GenBank/DDBJ databases">
        <authorList>
            <person name="Kirkegaard R."/>
            <person name="Mcilroy J S."/>
        </authorList>
    </citation>
    <scope>NUCLEOTIDE SEQUENCE [LARGE SCALE GENOMIC DNA]</scope>
</reference>
<dbReference type="InterPro" id="IPR006195">
    <property type="entry name" value="aa-tRNA-synth_II"/>
</dbReference>
<dbReference type="HAMAP" id="MF_00252">
    <property type="entry name" value="Lys_tRNA_synth_class2"/>
    <property type="match status" value="1"/>
</dbReference>
<protein>
    <recommendedName>
        <fullName evidence="9">Lysine--tRNA ligase</fullName>
        <ecNumber evidence="9">6.1.1.6</ecNumber>
    </recommendedName>
    <alternativeName>
        <fullName evidence="9">Lysyl-tRNA synthetase</fullName>
        <shortName evidence="9">LysRS</shortName>
    </alternativeName>
</protein>
<sequence>MLEDTFSELEQVRLKKLRTLEAAGIDPYPTRAEQTHTSQEAIEAFIQVESQPDASPIQVTVAGRIRSLRPMGKLTFAHIQDRDGKLQLFFRVNDLGEEKMAELSAYYDLGDFIQASGTLFRTKRGEVSLQVDDFKMLAKALRPLPAAKDEVVDGEIVRHAVLSDPETRYRQRYVDLAVNPDVQEIFKIRSATVRALQKFLDDHGFIEVETPILQPIYGGAAAKPFVTHHNQLHQDLYLRISFELYLKRLLVGGLERVYEIGRDFRNEGVSYKHNPEFTQLEFYWAYADYLMVMDFTEQMVAFAAEKVLGTTVVNFNGHEINLAPPWRRVDMRQAILEAIDIDIELNPTAESLQAALEARQIKHKPGMTRGKLIDALIGDFLEPNFIQPTFLCNYPRDISPLAKSIPGNPSVVERFEGFVGGMELCNAFTELNNPLDQEQRFIEMGRAYADDDEEQHPMDDDFVNALSYGMPPAGGFGIGVDRLVMLFTGRRSIREVILFPHLRSQDAEGQG</sequence>
<dbReference type="SUPFAM" id="SSF55681">
    <property type="entry name" value="Class II aaRS and biotin synthetases"/>
    <property type="match status" value="1"/>
</dbReference>
<evidence type="ECO:0000256" key="10">
    <source>
        <dbReference type="RuleBase" id="RU000336"/>
    </source>
</evidence>
<dbReference type="EMBL" id="LT859958">
    <property type="protein sequence ID" value="SMX53373.1"/>
    <property type="molecule type" value="Genomic_DNA"/>
</dbReference>
<keyword evidence="4 9" id="KW-0547">Nucleotide-binding</keyword>
<dbReference type="InterPro" id="IPR044136">
    <property type="entry name" value="Lys-tRNA-ligase_II_N"/>
</dbReference>
<feature type="domain" description="Aminoacyl-transfer RNA synthetases class-II family profile" evidence="11">
    <location>
        <begin position="186"/>
        <end position="500"/>
    </location>
</feature>
<keyword evidence="9 10" id="KW-0460">Magnesium</keyword>
<gene>
    <name evidence="9 12" type="primary">lysS</name>
    <name evidence="12" type="ORF">CFX1CAM_0307</name>
</gene>
<name>A0A1Y6K142_9CHLR</name>
<dbReference type="GO" id="GO:0004824">
    <property type="term" value="F:lysine-tRNA ligase activity"/>
    <property type="evidence" value="ECO:0007669"/>
    <property type="project" value="UniProtKB-UniRule"/>
</dbReference>
<dbReference type="NCBIfam" id="NF001756">
    <property type="entry name" value="PRK00484.1"/>
    <property type="match status" value="1"/>
</dbReference>
<dbReference type="EC" id="6.1.1.6" evidence="9"/>
<evidence type="ECO:0000313" key="13">
    <source>
        <dbReference type="Proteomes" id="UP000195514"/>
    </source>
</evidence>
<keyword evidence="5 9" id="KW-0067">ATP-binding</keyword>